<dbReference type="PANTHER" id="PTHR15574">
    <property type="entry name" value="WD REPEAT DOMAIN-CONTAINING FAMILY"/>
    <property type="match status" value="1"/>
</dbReference>
<name>E0VLN6_PEDHC</name>
<feature type="compositionally biased region" description="Basic and acidic residues" evidence="4">
    <location>
        <begin position="304"/>
        <end position="321"/>
    </location>
</feature>
<dbReference type="EMBL" id="AAZO01003379">
    <property type="status" value="NOT_ANNOTATED_CDS"/>
    <property type="molecule type" value="Genomic_DNA"/>
</dbReference>
<dbReference type="Pfam" id="PF00400">
    <property type="entry name" value="WD40"/>
    <property type="match status" value="2"/>
</dbReference>
<dbReference type="PROSITE" id="PS50082">
    <property type="entry name" value="WD_REPEATS_2"/>
    <property type="match status" value="1"/>
</dbReference>
<keyword evidence="1 3" id="KW-0853">WD repeat</keyword>
<dbReference type="KEGG" id="phu:Phum_PHUM291210"/>
<dbReference type="EnsemblMetazoa" id="PHUM291210-RA">
    <property type="protein sequence ID" value="PHUM291210-PA"/>
    <property type="gene ID" value="PHUM291210"/>
</dbReference>
<dbReference type="Proteomes" id="UP000009046">
    <property type="component" value="Unassembled WGS sequence"/>
</dbReference>
<sequence length="578" mass="65787">MSTSKNNIFHNVYHQPCCDSLDLIQRLKLTRKLAVHKGCVNSVQWDESGTVLLSGSDDQHLIITHGHKYKVVWKYKSSHKANIFCAKFLPHSCSYNLISSSGDGMVLHTDVNNTEVTRDNQILCHFGAVYEVETIRTDPTCFLTCGEDGTVRWFDLRVQNKCKKRQCRENVIISFQKAVTALACNTSKPYQIAVGTSDSAVRLYDRRYTKLCSISGYSTDTEHLQSVFAFTLPDFKGKCHRITSLQFSSDKDELLVSFSSENLYLFDVQEQSWVELKKKAMEESNSENVKKSTNFRPHIPKLRLRGDWSDTGPEARPERDVNSSSEDSSETIPSLHSSLMQRMTQVLSRMLNDPATRAAFNNPPLEVEENDGNNINENETAEVSSSETPYRGLKSGSNTRKVQQNNGGDGIQQDDNDDDFPVLTLPFVQKYTGHRNVRTMIKEATFWGSDYIMSGSDCGHIFIWDRKTAELVMLLQGDQHVVNCLQPHPTLPYLATSGIDYDIKIWSPTNEKCNFDADLADRLINRNAKMLEETRNTITVPASFMIRMIARINQRRRRARLAEEEQQVEQDQETESDD</sequence>
<evidence type="ECO:0000313" key="6">
    <source>
        <dbReference type="EnsemblMetazoa" id="PHUM291210-PA"/>
    </source>
</evidence>
<dbReference type="AlphaFoldDB" id="E0VLN6"/>
<feature type="region of interest" description="Disordered" evidence="4">
    <location>
        <begin position="357"/>
        <end position="418"/>
    </location>
</feature>
<dbReference type="EMBL" id="DS235277">
    <property type="protein sequence ID" value="EEB14292.1"/>
    <property type="molecule type" value="Genomic_DNA"/>
</dbReference>
<evidence type="ECO:0000313" key="7">
    <source>
        <dbReference type="Proteomes" id="UP000009046"/>
    </source>
</evidence>
<evidence type="ECO:0000313" key="5">
    <source>
        <dbReference type="EMBL" id="EEB14292.1"/>
    </source>
</evidence>
<evidence type="ECO:0000256" key="4">
    <source>
        <dbReference type="SAM" id="MobiDB-lite"/>
    </source>
</evidence>
<dbReference type="GO" id="GO:0045944">
    <property type="term" value="P:positive regulation of transcription by RNA polymerase II"/>
    <property type="evidence" value="ECO:0007669"/>
    <property type="project" value="TreeGrafter"/>
</dbReference>
<keyword evidence="2" id="KW-0677">Repeat</keyword>
<evidence type="ECO:0000256" key="1">
    <source>
        <dbReference type="ARBA" id="ARBA00022574"/>
    </source>
</evidence>
<evidence type="ECO:0000256" key="2">
    <source>
        <dbReference type="ARBA" id="ARBA00022737"/>
    </source>
</evidence>
<gene>
    <name evidence="6" type="primary">8229659</name>
    <name evidence="5" type="ORF">Phum_PHUM291210</name>
</gene>
<reference evidence="5" key="2">
    <citation type="submission" date="2007-04" db="EMBL/GenBank/DDBJ databases">
        <title>The genome of the human body louse.</title>
        <authorList>
            <consortium name="The Human Body Louse Genome Consortium"/>
            <person name="Kirkness E."/>
            <person name="Walenz B."/>
            <person name="Hass B."/>
            <person name="Bruggner R."/>
            <person name="Strausberg R."/>
        </authorList>
    </citation>
    <scope>NUCLEOTIDE SEQUENCE</scope>
    <source>
        <strain evidence="5">USDA</strain>
    </source>
</reference>
<dbReference type="OMA" id="MEQLYLF"/>
<dbReference type="GO" id="GO:0005737">
    <property type="term" value="C:cytoplasm"/>
    <property type="evidence" value="ECO:0007669"/>
    <property type="project" value="TreeGrafter"/>
</dbReference>
<protein>
    <submittedName>
        <fullName evidence="5 6">Uncharacterized protein</fullName>
    </submittedName>
</protein>
<dbReference type="eggNOG" id="KOG1310">
    <property type="taxonomic scope" value="Eukaryota"/>
</dbReference>
<dbReference type="InterPro" id="IPR001680">
    <property type="entry name" value="WD40_rpt"/>
</dbReference>
<dbReference type="CTD" id="8229659"/>
<dbReference type="HOGENOM" id="CLU_012381_5_0_1"/>
<dbReference type="InterPro" id="IPR036322">
    <property type="entry name" value="WD40_repeat_dom_sf"/>
</dbReference>
<dbReference type="OrthoDB" id="4869960at2759"/>
<dbReference type="RefSeq" id="XP_002427030.1">
    <property type="nucleotide sequence ID" value="XM_002426985.1"/>
</dbReference>
<accession>E0VLN6</accession>
<dbReference type="SUPFAM" id="SSF50978">
    <property type="entry name" value="WD40 repeat-like"/>
    <property type="match status" value="1"/>
</dbReference>
<dbReference type="InterPro" id="IPR015943">
    <property type="entry name" value="WD40/YVTN_repeat-like_dom_sf"/>
</dbReference>
<evidence type="ECO:0000256" key="3">
    <source>
        <dbReference type="PROSITE-ProRule" id="PRU00221"/>
    </source>
</evidence>
<dbReference type="STRING" id="121224.E0VLN6"/>
<organism>
    <name type="scientific">Pediculus humanus subsp. corporis</name>
    <name type="common">Body louse</name>
    <dbReference type="NCBI Taxonomy" id="121224"/>
    <lineage>
        <taxon>Eukaryota</taxon>
        <taxon>Metazoa</taxon>
        <taxon>Ecdysozoa</taxon>
        <taxon>Arthropoda</taxon>
        <taxon>Hexapoda</taxon>
        <taxon>Insecta</taxon>
        <taxon>Pterygota</taxon>
        <taxon>Neoptera</taxon>
        <taxon>Paraneoptera</taxon>
        <taxon>Psocodea</taxon>
        <taxon>Troctomorpha</taxon>
        <taxon>Phthiraptera</taxon>
        <taxon>Anoplura</taxon>
        <taxon>Pediculidae</taxon>
        <taxon>Pediculus</taxon>
    </lineage>
</organism>
<feature type="region of interest" description="Disordered" evidence="4">
    <location>
        <begin position="283"/>
        <end position="333"/>
    </location>
</feature>
<dbReference type="GeneID" id="8229659"/>
<proteinExistence type="predicted"/>
<reference evidence="5" key="1">
    <citation type="submission" date="2007-04" db="EMBL/GenBank/DDBJ databases">
        <title>Annotation of Pediculus humanus corporis strain USDA.</title>
        <authorList>
            <person name="Kirkness E."/>
            <person name="Hannick L."/>
            <person name="Hass B."/>
            <person name="Bruggner R."/>
            <person name="Lawson D."/>
            <person name="Bidwell S."/>
            <person name="Joardar V."/>
            <person name="Caler E."/>
            <person name="Walenz B."/>
            <person name="Inman J."/>
            <person name="Schobel S."/>
            <person name="Galinsky K."/>
            <person name="Amedeo P."/>
            <person name="Strausberg R."/>
        </authorList>
    </citation>
    <scope>NUCLEOTIDE SEQUENCE</scope>
    <source>
        <strain evidence="5">USDA</strain>
    </source>
</reference>
<dbReference type="InParanoid" id="E0VLN6"/>
<dbReference type="VEuPathDB" id="VectorBase:PHUM291210"/>
<keyword evidence="7" id="KW-1185">Reference proteome</keyword>
<dbReference type="Gene3D" id="2.130.10.10">
    <property type="entry name" value="YVTN repeat-like/Quinoprotein amine dehydrogenase"/>
    <property type="match status" value="2"/>
</dbReference>
<dbReference type="InterPro" id="IPR045151">
    <property type="entry name" value="DCAF8"/>
</dbReference>
<dbReference type="PANTHER" id="PTHR15574:SF39">
    <property type="entry name" value="DDB1- AND CUL4-ASSOCIATED FACTOR 6"/>
    <property type="match status" value="1"/>
</dbReference>
<reference evidence="6" key="3">
    <citation type="submission" date="2020-05" db="UniProtKB">
        <authorList>
            <consortium name="EnsemblMetazoa"/>
        </authorList>
    </citation>
    <scope>IDENTIFICATION</scope>
    <source>
        <strain evidence="6">USDA</strain>
    </source>
</reference>
<feature type="repeat" description="WD" evidence="3">
    <location>
        <begin position="475"/>
        <end position="507"/>
    </location>
</feature>
<dbReference type="eggNOG" id="KOG1334">
    <property type="taxonomic scope" value="Eukaryota"/>
</dbReference>
<dbReference type="SMART" id="SM00320">
    <property type="entry name" value="WD40"/>
    <property type="match status" value="7"/>
</dbReference>
<dbReference type="GO" id="GO:0080008">
    <property type="term" value="C:Cul4-RING E3 ubiquitin ligase complex"/>
    <property type="evidence" value="ECO:0007669"/>
    <property type="project" value="TreeGrafter"/>
</dbReference>